<dbReference type="InterPro" id="IPR041698">
    <property type="entry name" value="Methyltransf_25"/>
</dbReference>
<evidence type="ECO:0000313" key="3">
    <source>
        <dbReference type="EMBL" id="PZR80957.1"/>
    </source>
</evidence>
<feature type="domain" description="Methyltransferase" evidence="1">
    <location>
        <begin position="82"/>
        <end position="177"/>
    </location>
</feature>
<dbReference type="PANTHER" id="PTHR43667">
    <property type="entry name" value="CYCLOPROPANE-FATTY-ACYL-PHOSPHOLIPID SYNTHASE"/>
    <property type="match status" value="1"/>
</dbReference>
<evidence type="ECO:0000313" key="5">
    <source>
        <dbReference type="Proteomes" id="UP000606991"/>
    </source>
</evidence>
<dbReference type="SUPFAM" id="SSF53335">
    <property type="entry name" value="S-adenosyl-L-methionine-dependent methyltransferases"/>
    <property type="match status" value="1"/>
</dbReference>
<dbReference type="InterPro" id="IPR050723">
    <property type="entry name" value="CFA/CMAS"/>
</dbReference>
<keyword evidence="2" id="KW-0808">Transferase</keyword>
<dbReference type="AlphaFoldDB" id="A0A2W5ZAC0"/>
<dbReference type="EMBL" id="QHBU01000130">
    <property type="protein sequence ID" value="PZR80957.1"/>
    <property type="molecule type" value="Genomic_DNA"/>
</dbReference>
<reference evidence="3 4" key="1">
    <citation type="journal article" date="2017" name="Nature">
        <title>Atmospheric trace gases support primary production in Antarctic desert surface soil.</title>
        <authorList>
            <person name="Ji M."/>
            <person name="Greening C."/>
            <person name="Vanwonterghem I."/>
            <person name="Carere C.R."/>
            <person name="Bay S.K."/>
            <person name="Steen J.A."/>
            <person name="Montgomery K."/>
            <person name="Lines T."/>
            <person name="Beardall J."/>
            <person name="van Dorst J."/>
            <person name="Snape I."/>
            <person name="Stott M.B."/>
            <person name="Hugenholtz P."/>
            <person name="Ferrari B.C."/>
        </authorList>
    </citation>
    <scope>NUCLEOTIDE SEQUENCE [LARGE SCALE GENOMIC DNA]</scope>
    <source>
        <strain evidence="3">RRmetagenome_bin12</strain>
    </source>
</reference>
<evidence type="ECO:0000313" key="2">
    <source>
        <dbReference type="EMBL" id="MBJ7593705.1"/>
    </source>
</evidence>
<dbReference type="Gene3D" id="3.40.50.150">
    <property type="entry name" value="Vaccinia Virus protein VP39"/>
    <property type="match status" value="1"/>
</dbReference>
<reference evidence="3" key="2">
    <citation type="submission" date="2018-05" db="EMBL/GenBank/DDBJ databases">
        <authorList>
            <person name="Ferrari B."/>
        </authorList>
    </citation>
    <scope>NUCLEOTIDE SEQUENCE</scope>
    <source>
        <strain evidence="3">RRmetagenome_bin12</strain>
    </source>
</reference>
<reference evidence="2 5" key="3">
    <citation type="submission" date="2020-10" db="EMBL/GenBank/DDBJ databases">
        <title>Ca. Dormibacterota MAGs.</title>
        <authorList>
            <person name="Montgomery K."/>
        </authorList>
    </citation>
    <scope>NUCLEOTIDE SEQUENCE [LARGE SCALE GENOMIC DNA]</scope>
    <source>
        <strain evidence="2">SC8812_S17_18</strain>
    </source>
</reference>
<accession>A0A2W5ZAC0</accession>
<dbReference type="Proteomes" id="UP000606991">
    <property type="component" value="Unassembled WGS sequence"/>
</dbReference>
<proteinExistence type="predicted"/>
<dbReference type="InterPro" id="IPR029063">
    <property type="entry name" value="SAM-dependent_MTases_sf"/>
</dbReference>
<keyword evidence="2" id="KW-0489">Methyltransferase</keyword>
<protein>
    <submittedName>
        <fullName evidence="2">Class I SAM-dependent methyltransferase</fullName>
    </submittedName>
</protein>
<dbReference type="GO" id="GO:0032259">
    <property type="term" value="P:methylation"/>
    <property type="evidence" value="ECO:0007669"/>
    <property type="project" value="UniProtKB-KW"/>
</dbReference>
<accession>A0A934MYL7</accession>
<organism evidence="3 4">
    <name type="scientific">Candidatus Aeolococcus gillhamiae</name>
    <dbReference type="NCBI Taxonomy" id="3127015"/>
    <lineage>
        <taxon>Bacteria</taxon>
        <taxon>Bacillati</taxon>
        <taxon>Candidatus Dormiibacterota</taxon>
        <taxon>Candidatus Dormibacteria</taxon>
        <taxon>Candidatus Aeolococcales</taxon>
        <taxon>Candidatus Aeolococcaceae</taxon>
        <taxon>Candidatus Aeolococcus</taxon>
    </lineage>
</organism>
<evidence type="ECO:0000313" key="4">
    <source>
        <dbReference type="Proteomes" id="UP000248724"/>
    </source>
</evidence>
<name>A0A2W5ZAC0_9BACT</name>
<comment type="caution">
    <text evidence="3">The sequence shown here is derived from an EMBL/GenBank/DDBJ whole genome shotgun (WGS) entry which is preliminary data.</text>
</comment>
<dbReference type="GO" id="GO:0008168">
    <property type="term" value="F:methyltransferase activity"/>
    <property type="evidence" value="ECO:0007669"/>
    <property type="project" value="UniProtKB-KW"/>
</dbReference>
<dbReference type="RefSeq" id="WP_337309239.1">
    <property type="nucleotide sequence ID" value="NZ_JAEKNS010000034.1"/>
</dbReference>
<dbReference type="Proteomes" id="UP000248724">
    <property type="component" value="Unassembled WGS sequence"/>
</dbReference>
<sequence>MSSLVAVADAALLQRYSKDAALVFDADERARFLDDHGCPRYPDELPWELLYRIEPDLYARLVEGERLHQGILEWLPDRCGRVLEIGAGAGRLTLDLAGRSESVVATEPAAGLRRILEERLPDAGATCVTVVRGFFDSLPAPQAGYDLVISCSAFTVTALDDPDHCLRTMESRCAPGGLVVVVWPSDVAWLVARGFEHVVFDGPMLVEYPSVAEAVELARIFYPDAVAAISARGSRFVDFVTLGISPPRALCWKRRA</sequence>
<dbReference type="Pfam" id="PF13649">
    <property type="entry name" value="Methyltransf_25"/>
    <property type="match status" value="1"/>
</dbReference>
<dbReference type="CDD" id="cd02440">
    <property type="entry name" value="AdoMet_MTases"/>
    <property type="match status" value="1"/>
</dbReference>
<gene>
    <name evidence="3" type="ORF">DLM65_07235</name>
    <name evidence="2" type="ORF">JF886_02395</name>
</gene>
<evidence type="ECO:0000259" key="1">
    <source>
        <dbReference type="Pfam" id="PF13649"/>
    </source>
</evidence>
<dbReference type="PANTHER" id="PTHR43667:SF2">
    <property type="entry name" value="FATTY ACID C-METHYL TRANSFERASE"/>
    <property type="match status" value="1"/>
</dbReference>
<dbReference type="EMBL" id="JAEKNS010000034">
    <property type="protein sequence ID" value="MBJ7593705.1"/>
    <property type="molecule type" value="Genomic_DNA"/>
</dbReference>